<dbReference type="PANTHER" id="PTHR33059:SF4">
    <property type="entry name" value="FCS-LIKE ZINC FINGER 5"/>
    <property type="match status" value="1"/>
</dbReference>
<keyword evidence="4" id="KW-0479">Metal-binding</keyword>
<dbReference type="AlphaFoldDB" id="A0ABD3JIH8"/>
<feature type="region of interest" description="Disordered" evidence="7">
    <location>
        <begin position="1"/>
        <end position="119"/>
    </location>
</feature>
<gene>
    <name evidence="9" type="ORF">ACJRO7_032001</name>
</gene>
<evidence type="ECO:0000256" key="2">
    <source>
        <dbReference type="ARBA" id="ARBA00009374"/>
    </source>
</evidence>
<feature type="compositionally biased region" description="Polar residues" evidence="7">
    <location>
        <begin position="16"/>
        <end position="26"/>
    </location>
</feature>
<keyword evidence="5" id="KW-0862">Zinc</keyword>
<evidence type="ECO:0000256" key="7">
    <source>
        <dbReference type="SAM" id="MobiDB-lite"/>
    </source>
</evidence>
<evidence type="ECO:0000313" key="10">
    <source>
        <dbReference type="Proteomes" id="UP001634007"/>
    </source>
</evidence>
<accession>A0ABD3JIH8</accession>
<feature type="zinc finger region" description="FLZ-type" evidence="6">
    <location>
        <begin position="154"/>
        <end position="197"/>
    </location>
</feature>
<dbReference type="PANTHER" id="PTHR33059">
    <property type="entry name" value="FCS-LIKE ZINC FINGER 5"/>
    <property type="match status" value="1"/>
</dbReference>
<protein>
    <recommendedName>
        <fullName evidence="8">FLZ-type domain-containing protein</fullName>
    </recommendedName>
</protein>
<dbReference type="PROSITE" id="PS51795">
    <property type="entry name" value="ZF_FLZ"/>
    <property type="match status" value="1"/>
</dbReference>
<keyword evidence="10" id="KW-1185">Reference proteome</keyword>
<keyword evidence="3" id="KW-0963">Cytoplasm</keyword>
<dbReference type="EMBL" id="JBJKBG010000008">
    <property type="protein sequence ID" value="KAL3727183.1"/>
    <property type="molecule type" value="Genomic_DNA"/>
</dbReference>
<comment type="subcellular location">
    <subcellularLocation>
        <location evidence="1">Cytoplasm</location>
    </subcellularLocation>
</comment>
<comment type="caution">
    <text evidence="9">The sequence shown here is derived from an EMBL/GenBank/DDBJ whole genome shotgun (WGS) entry which is preliminary data.</text>
</comment>
<name>A0ABD3JIH8_EUCGL</name>
<evidence type="ECO:0000259" key="8">
    <source>
        <dbReference type="PROSITE" id="PS51795"/>
    </source>
</evidence>
<evidence type="ECO:0000256" key="6">
    <source>
        <dbReference type="PROSITE-ProRule" id="PRU01131"/>
    </source>
</evidence>
<feature type="domain" description="FLZ-type" evidence="8">
    <location>
        <begin position="154"/>
        <end position="197"/>
    </location>
</feature>
<comment type="similarity">
    <text evidence="2">Belongs to the FLZ family.</text>
</comment>
<keyword evidence="5" id="KW-0863">Zinc-finger</keyword>
<evidence type="ECO:0000256" key="3">
    <source>
        <dbReference type="ARBA" id="ARBA00022490"/>
    </source>
</evidence>
<dbReference type="Pfam" id="PF04570">
    <property type="entry name" value="zf-FLZ"/>
    <property type="match status" value="1"/>
</dbReference>
<evidence type="ECO:0000256" key="1">
    <source>
        <dbReference type="ARBA" id="ARBA00004496"/>
    </source>
</evidence>
<dbReference type="GO" id="GO:0005737">
    <property type="term" value="C:cytoplasm"/>
    <property type="evidence" value="ECO:0007669"/>
    <property type="project" value="UniProtKB-SubCell"/>
</dbReference>
<dbReference type="InterPro" id="IPR007650">
    <property type="entry name" value="Zf-FLZ_dom"/>
</dbReference>
<evidence type="ECO:0000256" key="4">
    <source>
        <dbReference type="ARBA" id="ARBA00022723"/>
    </source>
</evidence>
<dbReference type="Proteomes" id="UP001634007">
    <property type="component" value="Unassembled WGS sequence"/>
</dbReference>
<reference evidence="9 10" key="1">
    <citation type="submission" date="2024-11" db="EMBL/GenBank/DDBJ databases">
        <title>Chromosome-level genome assembly of Eucalyptus globulus Labill. provides insights into its genome evolution.</title>
        <authorList>
            <person name="Li X."/>
        </authorList>
    </citation>
    <scope>NUCLEOTIDE SEQUENCE [LARGE SCALE GENOMIC DNA]</scope>
    <source>
        <strain evidence="9">CL2024</strain>
        <tissue evidence="9">Fresh tender leaves</tissue>
    </source>
</reference>
<feature type="compositionally biased region" description="Basic and acidic residues" evidence="7">
    <location>
        <begin position="103"/>
        <end position="116"/>
    </location>
</feature>
<proteinExistence type="inferred from homology"/>
<evidence type="ECO:0000256" key="5">
    <source>
        <dbReference type="ARBA" id="ARBA00022771"/>
    </source>
</evidence>
<organism evidence="9 10">
    <name type="scientific">Eucalyptus globulus</name>
    <name type="common">Tasmanian blue gum</name>
    <dbReference type="NCBI Taxonomy" id="34317"/>
    <lineage>
        <taxon>Eukaryota</taxon>
        <taxon>Viridiplantae</taxon>
        <taxon>Streptophyta</taxon>
        <taxon>Embryophyta</taxon>
        <taxon>Tracheophyta</taxon>
        <taxon>Spermatophyta</taxon>
        <taxon>Magnoliopsida</taxon>
        <taxon>eudicotyledons</taxon>
        <taxon>Gunneridae</taxon>
        <taxon>Pentapetalae</taxon>
        <taxon>rosids</taxon>
        <taxon>malvids</taxon>
        <taxon>Myrtales</taxon>
        <taxon>Myrtaceae</taxon>
        <taxon>Myrtoideae</taxon>
        <taxon>Eucalypteae</taxon>
        <taxon>Eucalyptus</taxon>
    </lineage>
</organism>
<evidence type="ECO:0000313" key="9">
    <source>
        <dbReference type="EMBL" id="KAL3727183.1"/>
    </source>
</evidence>
<dbReference type="GO" id="GO:0008270">
    <property type="term" value="F:zinc ion binding"/>
    <property type="evidence" value="ECO:0007669"/>
    <property type="project" value="UniProtKB-KW"/>
</dbReference>
<sequence length="201" mass="22476">MPFSGRYSLHLDRSTSGDIGSSSYQGLCTDDDYIPTIEKKKLQPQSAIMKPFQNTNTESKGSKPAERSNATRPSEAPGESSQNPSILLKQAAPTPAELLSHLSEADSMSKDVEQHSRQPRPPMIEGIFFIRSPEREVSEAKKIDESNELGPFGEFIEKCTWCKKEFQPDNDVYMYSDQPFCSSDCRNKRIASMGSAEKIWA</sequence>